<comment type="caution">
    <text evidence="4">The sequence shown here is derived from an EMBL/GenBank/DDBJ whole genome shotgun (WGS) entry which is preliminary data.</text>
</comment>
<dbReference type="Pfam" id="PF08652">
    <property type="entry name" value="RAI1"/>
    <property type="match status" value="1"/>
</dbReference>
<dbReference type="InterPro" id="IPR039039">
    <property type="entry name" value="RAI1-like_fam"/>
</dbReference>
<comment type="similarity">
    <text evidence="1 2">Belongs to the DXO/Dom3Z family.</text>
</comment>
<comment type="subcellular location">
    <subcellularLocation>
        <location evidence="2">Nucleus</location>
    </subcellularLocation>
</comment>
<dbReference type="GO" id="GO:0046872">
    <property type="term" value="F:metal ion binding"/>
    <property type="evidence" value="ECO:0007669"/>
    <property type="project" value="UniProtKB-KW"/>
</dbReference>
<proteinExistence type="inferred from homology"/>
<dbReference type="PANTHER" id="PTHR12395:SF9">
    <property type="entry name" value="DECAPPING AND EXORIBONUCLEASE PROTEIN"/>
    <property type="match status" value="1"/>
</dbReference>
<name>A0AAN9YYD3_9ORTH</name>
<sequence>MDSPIAEEKCILKLDVPRNGPFPKFQRPIVLGSFSLDRERVYCSDLSQLKYIKAPKNPKNVKFDLNDKLSDTIEKNEEINEKLDNVLKWISHNVKPPIDERIGDIVCYRGLITTILCTPYENQEGWIINATKWNGVVYMCASDTEEKKQRKKQATPHDKRFFHWGYKFEQYMTAASPDAEPDLSVAQNQNEEFCVMFKSKLNLHRLMYGAEMDGVESSDVVKNLEDLQAAEFIELKTNRKIQHPKQAENFKKYKLIKWWCQSFLVGITKIWCGYRDDHGVIHQVEKMQVSDFPRKAKGIWDPALCMNFCDHFLTFVRDVVKEEEPHTVWQFQWSPGEDIVGTKIPGPSEFSFVHNWFADNAKKHK</sequence>
<keyword evidence="2" id="KW-0547">Nucleotide-binding</keyword>
<keyword evidence="2" id="KW-0540">Nuclease</keyword>
<dbReference type="EC" id="3.6.1.-" evidence="2"/>
<keyword evidence="2" id="KW-0479">Metal-binding</keyword>
<dbReference type="GO" id="GO:0005634">
    <property type="term" value="C:nucleus"/>
    <property type="evidence" value="ECO:0007669"/>
    <property type="project" value="UniProtKB-SubCell"/>
</dbReference>
<dbReference type="GO" id="GO:0034353">
    <property type="term" value="F:mRNA 5'-diphosphatase activity"/>
    <property type="evidence" value="ECO:0007669"/>
    <property type="project" value="TreeGrafter"/>
</dbReference>
<evidence type="ECO:0000259" key="3">
    <source>
        <dbReference type="Pfam" id="PF08652"/>
    </source>
</evidence>
<keyword evidence="2" id="KW-0378">Hydrolase</keyword>
<gene>
    <name evidence="4" type="ORF">R5R35_011747</name>
</gene>
<evidence type="ECO:0000313" key="5">
    <source>
        <dbReference type="Proteomes" id="UP001378592"/>
    </source>
</evidence>
<dbReference type="InterPro" id="IPR013961">
    <property type="entry name" value="RAI1"/>
</dbReference>
<dbReference type="GO" id="GO:0004518">
    <property type="term" value="F:nuclease activity"/>
    <property type="evidence" value="ECO:0007669"/>
    <property type="project" value="UniProtKB-KW"/>
</dbReference>
<dbReference type="GO" id="GO:0110155">
    <property type="term" value="P:NAD-cap decapping"/>
    <property type="evidence" value="ECO:0007669"/>
    <property type="project" value="TreeGrafter"/>
</dbReference>
<organism evidence="4 5">
    <name type="scientific">Gryllus longicercus</name>
    <dbReference type="NCBI Taxonomy" id="2509291"/>
    <lineage>
        <taxon>Eukaryota</taxon>
        <taxon>Metazoa</taxon>
        <taxon>Ecdysozoa</taxon>
        <taxon>Arthropoda</taxon>
        <taxon>Hexapoda</taxon>
        <taxon>Insecta</taxon>
        <taxon>Pterygota</taxon>
        <taxon>Neoptera</taxon>
        <taxon>Polyneoptera</taxon>
        <taxon>Orthoptera</taxon>
        <taxon>Ensifera</taxon>
        <taxon>Gryllidea</taxon>
        <taxon>Grylloidea</taxon>
        <taxon>Gryllidae</taxon>
        <taxon>Gryllinae</taxon>
        <taxon>Gryllus</taxon>
    </lineage>
</organism>
<accession>A0AAN9YYD3</accession>
<comment type="cofactor">
    <cofactor evidence="2">
        <name>a divalent metal cation</name>
        <dbReference type="ChEBI" id="CHEBI:60240"/>
    </cofactor>
</comment>
<feature type="domain" description="RAI1-like" evidence="3">
    <location>
        <begin position="26"/>
        <end position="357"/>
    </location>
</feature>
<dbReference type="EMBL" id="JAZDUA010001027">
    <property type="protein sequence ID" value="KAK7788557.1"/>
    <property type="molecule type" value="Genomic_DNA"/>
</dbReference>
<dbReference type="GO" id="GO:0000166">
    <property type="term" value="F:nucleotide binding"/>
    <property type="evidence" value="ECO:0007669"/>
    <property type="project" value="UniProtKB-KW"/>
</dbReference>
<dbReference type="GO" id="GO:0005829">
    <property type="term" value="C:cytosol"/>
    <property type="evidence" value="ECO:0007669"/>
    <property type="project" value="TreeGrafter"/>
</dbReference>
<protein>
    <recommendedName>
        <fullName evidence="2">Decapping nuclease</fullName>
        <ecNumber evidence="2">3.6.1.-</ecNumber>
    </recommendedName>
</protein>
<dbReference type="AlphaFoldDB" id="A0AAN9YYD3"/>
<dbReference type="Proteomes" id="UP001378592">
    <property type="component" value="Unassembled WGS sequence"/>
</dbReference>
<evidence type="ECO:0000256" key="1">
    <source>
        <dbReference type="ARBA" id="ARBA00006562"/>
    </source>
</evidence>
<evidence type="ECO:0000256" key="2">
    <source>
        <dbReference type="RuleBase" id="RU367113"/>
    </source>
</evidence>
<keyword evidence="5" id="KW-1185">Reference proteome</keyword>
<keyword evidence="2" id="KW-0694">RNA-binding</keyword>
<reference evidence="4 5" key="1">
    <citation type="submission" date="2024-03" db="EMBL/GenBank/DDBJ databases">
        <title>The genome assembly and annotation of the cricket Gryllus longicercus Weissman &amp; Gray.</title>
        <authorList>
            <person name="Szrajer S."/>
            <person name="Gray D."/>
            <person name="Ylla G."/>
        </authorList>
    </citation>
    <scope>NUCLEOTIDE SEQUENCE [LARGE SCALE GENOMIC DNA]</scope>
    <source>
        <strain evidence="4">DAG 2021-001</strain>
        <tissue evidence="4">Whole body minus gut</tissue>
    </source>
</reference>
<evidence type="ECO:0000313" key="4">
    <source>
        <dbReference type="EMBL" id="KAK7788557.1"/>
    </source>
</evidence>
<dbReference type="PANTHER" id="PTHR12395">
    <property type="entry name" value="DOM-3 RELATED"/>
    <property type="match status" value="1"/>
</dbReference>
<keyword evidence="2" id="KW-0539">Nucleus</keyword>
<dbReference type="GO" id="GO:0003723">
    <property type="term" value="F:RNA binding"/>
    <property type="evidence" value="ECO:0007669"/>
    <property type="project" value="UniProtKB-KW"/>
</dbReference>
<dbReference type="GO" id="GO:0000956">
    <property type="term" value="P:nuclear-transcribed mRNA catabolic process"/>
    <property type="evidence" value="ECO:0007669"/>
    <property type="project" value="TreeGrafter"/>
</dbReference>
<comment type="function">
    <text evidence="2">Decapping enzyme for NAD-capped RNAs: specifically hydrolyzes the nicotinamide adenine dinucleotide (NAD) cap from a subset of RNAs by removing the entire NAD moiety from the 5'-end of an NAD-capped RNA.</text>
</comment>